<evidence type="ECO:0000313" key="2">
    <source>
        <dbReference type="EMBL" id="MDQ8749644.1"/>
    </source>
</evidence>
<proteinExistence type="predicted"/>
<reference evidence="2 3" key="1">
    <citation type="submission" date="2023-06" db="EMBL/GenBank/DDBJ databases">
        <title>Nosocomial Elizabethkingia miricola genome.</title>
        <authorList>
            <person name="Morgado S."/>
            <person name="Fonseca E."/>
            <person name="Freitas F."/>
            <person name="Vicente A.C."/>
        </authorList>
    </citation>
    <scope>NUCLEOTIDE SEQUENCE [LARGE SCALE GENOMIC DNA]</scope>
    <source>
        <strain evidence="2 3">EM15</strain>
    </source>
</reference>
<evidence type="ECO:0000313" key="3">
    <source>
        <dbReference type="Proteomes" id="UP001239265"/>
    </source>
</evidence>
<dbReference type="Proteomes" id="UP001239265">
    <property type="component" value="Unassembled WGS sequence"/>
</dbReference>
<feature type="chain" id="PRO_5044853481" evidence="1">
    <location>
        <begin position="20"/>
        <end position="80"/>
    </location>
</feature>
<sequence>MKKFFIVSMFSLGFISLSAKSTEIKPLEVKTNSVSDWYWMSICGNEVAFITDTWEEAFDQAFDMWYDGCGPGRQKWDIMF</sequence>
<feature type="signal peptide" evidence="1">
    <location>
        <begin position="1"/>
        <end position="19"/>
    </location>
</feature>
<dbReference type="EMBL" id="JAUCQJ010000004">
    <property type="protein sequence ID" value="MDQ8749644.1"/>
    <property type="molecule type" value="Genomic_DNA"/>
</dbReference>
<protein>
    <submittedName>
        <fullName evidence="2">Uncharacterized protein</fullName>
    </submittedName>
</protein>
<dbReference type="AlphaFoldDB" id="A0ABD5B6X0"/>
<dbReference type="RefSeq" id="WP_078794736.1">
    <property type="nucleotide sequence ID" value="NZ_JAUCQJ010000004.1"/>
</dbReference>
<gene>
    <name evidence="2" type="ORF">QT385_13405</name>
</gene>
<accession>A0ABD5B6X0</accession>
<evidence type="ECO:0000256" key="1">
    <source>
        <dbReference type="SAM" id="SignalP"/>
    </source>
</evidence>
<comment type="caution">
    <text evidence="2">The sequence shown here is derived from an EMBL/GenBank/DDBJ whole genome shotgun (WGS) entry which is preliminary data.</text>
</comment>
<organism evidence="2 3">
    <name type="scientific">Elizabethkingia miricola</name>
    <name type="common">Chryseobacterium miricola</name>
    <dbReference type="NCBI Taxonomy" id="172045"/>
    <lineage>
        <taxon>Bacteria</taxon>
        <taxon>Pseudomonadati</taxon>
        <taxon>Bacteroidota</taxon>
        <taxon>Flavobacteriia</taxon>
        <taxon>Flavobacteriales</taxon>
        <taxon>Weeksellaceae</taxon>
        <taxon>Elizabethkingia</taxon>
    </lineage>
</organism>
<keyword evidence="1" id="KW-0732">Signal</keyword>
<name>A0ABD5B6X0_ELIMR</name>